<gene>
    <name evidence="1" type="ORF">AMORRO_LOCUS15058</name>
</gene>
<reference evidence="1" key="1">
    <citation type="submission" date="2021-06" db="EMBL/GenBank/DDBJ databases">
        <authorList>
            <person name="Kallberg Y."/>
            <person name="Tangrot J."/>
            <person name="Rosling A."/>
        </authorList>
    </citation>
    <scope>NUCLEOTIDE SEQUENCE</scope>
    <source>
        <strain evidence="1">CL551</strain>
    </source>
</reference>
<comment type="caution">
    <text evidence="1">The sequence shown here is derived from an EMBL/GenBank/DDBJ whole genome shotgun (WGS) entry which is preliminary data.</text>
</comment>
<keyword evidence="2" id="KW-1185">Reference proteome</keyword>
<protein>
    <submittedName>
        <fullName evidence="1">918_t:CDS:1</fullName>
    </submittedName>
</protein>
<dbReference type="Proteomes" id="UP000789342">
    <property type="component" value="Unassembled WGS sequence"/>
</dbReference>
<evidence type="ECO:0000313" key="1">
    <source>
        <dbReference type="EMBL" id="CAG8746261.1"/>
    </source>
</evidence>
<proteinExistence type="predicted"/>
<evidence type="ECO:0000313" key="2">
    <source>
        <dbReference type="Proteomes" id="UP000789342"/>
    </source>
</evidence>
<name>A0A9N9NM70_9GLOM</name>
<feature type="non-terminal residue" evidence="1">
    <location>
        <position position="144"/>
    </location>
</feature>
<accession>A0A9N9NM70</accession>
<organism evidence="1 2">
    <name type="scientific">Acaulospora morrowiae</name>
    <dbReference type="NCBI Taxonomy" id="94023"/>
    <lineage>
        <taxon>Eukaryota</taxon>
        <taxon>Fungi</taxon>
        <taxon>Fungi incertae sedis</taxon>
        <taxon>Mucoromycota</taxon>
        <taxon>Glomeromycotina</taxon>
        <taxon>Glomeromycetes</taxon>
        <taxon>Diversisporales</taxon>
        <taxon>Acaulosporaceae</taxon>
        <taxon>Acaulospora</taxon>
    </lineage>
</organism>
<dbReference type="EMBL" id="CAJVPV010033092">
    <property type="protein sequence ID" value="CAG8746261.1"/>
    <property type="molecule type" value="Genomic_DNA"/>
</dbReference>
<dbReference type="AlphaFoldDB" id="A0A9N9NM70"/>
<sequence>LLVEIKLRTTGLLSIVVPVKNFTEKEIYQARISQFICEISSKACAQSDIMREIGWNLYIQKVDLYQIPCARCVSNFVFHRMINPSRGKENSDPYTVSQYLRITFHPSGIFDDQEEFRDLGNLKLWEADFLKANEESPVRLLEYQ</sequence>
<feature type="non-terminal residue" evidence="1">
    <location>
        <position position="1"/>
    </location>
</feature>